<dbReference type="EMBL" id="CAJZBQ010000036">
    <property type="protein sequence ID" value="CAG9324439.1"/>
    <property type="molecule type" value="Genomic_DNA"/>
</dbReference>
<dbReference type="PANTHER" id="PTHR23035">
    <property type="entry name" value="CILIA- AND FLAGELLA-ASSOCIATED PROTEIN 97-RELATED"/>
    <property type="match status" value="1"/>
</dbReference>
<organism evidence="3 4">
    <name type="scientific">Blepharisma stoltei</name>
    <dbReference type="NCBI Taxonomy" id="1481888"/>
    <lineage>
        <taxon>Eukaryota</taxon>
        <taxon>Sar</taxon>
        <taxon>Alveolata</taxon>
        <taxon>Ciliophora</taxon>
        <taxon>Postciliodesmatophora</taxon>
        <taxon>Heterotrichea</taxon>
        <taxon>Heterotrichida</taxon>
        <taxon>Blepharismidae</taxon>
        <taxon>Blepharisma</taxon>
    </lineage>
</organism>
<dbReference type="Proteomes" id="UP001162131">
    <property type="component" value="Unassembled WGS sequence"/>
</dbReference>
<keyword evidence="4" id="KW-1185">Reference proteome</keyword>
<comment type="similarity">
    <text evidence="1">Belongs to the CFAP97 family.</text>
</comment>
<comment type="caution">
    <text evidence="3">The sequence shown here is derived from an EMBL/GenBank/DDBJ whole genome shotgun (WGS) entry which is preliminary data.</text>
</comment>
<dbReference type="Pfam" id="PF13879">
    <property type="entry name" value="Hmw_CFAP97"/>
    <property type="match status" value="1"/>
</dbReference>
<sequence>MRSVNLTPSSLWDREQAFISHKKRLNHIKSHRSTRLGNSPSATKNLIPPIQRAHIFIELEHSKAIQKDNEELLQRLSIISTRKSVFSANGEKLSPQRSLNFTSRKKEAERILYENFAFLKRITEKPSSVNIKKFDDDYEQSRKYKQTISRVHHIERTASLGKTCKLPPINEEFGSKAKTQEKFNSKKKSLSMNEKELRELAGKFKTFDATTTVKSEEGLNNNATNDGNKQKMNSKEVITKDDIDSLAKN</sequence>
<evidence type="ECO:0000256" key="1">
    <source>
        <dbReference type="ARBA" id="ARBA00008315"/>
    </source>
</evidence>
<proteinExistence type="inferred from homology"/>
<feature type="region of interest" description="Disordered" evidence="2">
    <location>
        <begin position="216"/>
        <end position="249"/>
    </location>
</feature>
<protein>
    <submittedName>
        <fullName evidence="3">Uncharacterized protein</fullName>
    </submittedName>
</protein>
<gene>
    <name evidence="3" type="ORF">BSTOLATCC_MIC36230</name>
</gene>
<dbReference type="PANTHER" id="PTHR23035:SF2">
    <property type="entry name" value="KIAA1430 HOMOLOGUE"/>
    <property type="match status" value="1"/>
</dbReference>
<reference evidence="3" key="1">
    <citation type="submission" date="2021-09" db="EMBL/GenBank/DDBJ databases">
        <authorList>
            <consortium name="AG Swart"/>
            <person name="Singh M."/>
            <person name="Singh A."/>
            <person name="Seah K."/>
            <person name="Emmerich C."/>
        </authorList>
    </citation>
    <scope>NUCLEOTIDE SEQUENCE</scope>
    <source>
        <strain evidence="3">ATCC30299</strain>
    </source>
</reference>
<dbReference type="AlphaFoldDB" id="A0AAU9JIY6"/>
<evidence type="ECO:0000313" key="4">
    <source>
        <dbReference type="Proteomes" id="UP001162131"/>
    </source>
</evidence>
<dbReference type="InterPro" id="IPR038791">
    <property type="entry name" value="Cfap97/Hemingway"/>
</dbReference>
<evidence type="ECO:0000313" key="3">
    <source>
        <dbReference type="EMBL" id="CAG9324439.1"/>
    </source>
</evidence>
<feature type="compositionally biased region" description="Polar residues" evidence="2">
    <location>
        <begin position="216"/>
        <end position="231"/>
    </location>
</feature>
<name>A0AAU9JIY6_9CILI</name>
<feature type="compositionally biased region" description="Basic and acidic residues" evidence="2">
    <location>
        <begin position="233"/>
        <end position="249"/>
    </location>
</feature>
<evidence type="ECO:0000256" key="2">
    <source>
        <dbReference type="SAM" id="MobiDB-lite"/>
    </source>
</evidence>
<accession>A0AAU9JIY6</accession>
<dbReference type="InterPro" id="IPR029488">
    <property type="entry name" value="Hmw/CFAP97"/>
</dbReference>